<dbReference type="EMBL" id="LLXE01000232">
    <property type="protein sequence ID" value="KUM59296.1"/>
    <property type="molecule type" value="Genomic_DNA"/>
</dbReference>
<evidence type="ECO:0000256" key="1">
    <source>
        <dbReference type="SAM" id="MobiDB-lite"/>
    </source>
</evidence>
<keyword evidence="2" id="KW-0732">Signal</keyword>
<gene>
    <name evidence="3" type="ORF">ACN42_g7844</name>
</gene>
<feature type="region of interest" description="Disordered" evidence="1">
    <location>
        <begin position="56"/>
        <end position="79"/>
    </location>
</feature>
<name>A0A101MEU0_PENFR</name>
<keyword evidence="4" id="KW-1185">Reference proteome</keyword>
<dbReference type="Proteomes" id="UP000055045">
    <property type="component" value="Unassembled WGS sequence"/>
</dbReference>
<protein>
    <recommendedName>
        <fullName evidence="5">Secreted protein</fullName>
    </recommendedName>
</protein>
<evidence type="ECO:0000256" key="2">
    <source>
        <dbReference type="SAM" id="SignalP"/>
    </source>
</evidence>
<reference evidence="3 4" key="1">
    <citation type="submission" date="2015-10" db="EMBL/GenBank/DDBJ databases">
        <title>Genome sequencing of Penicillium freii.</title>
        <authorList>
            <person name="Nguyen H.D."/>
            <person name="Visagie C.M."/>
            <person name="Seifert K.A."/>
        </authorList>
    </citation>
    <scope>NUCLEOTIDE SEQUENCE [LARGE SCALE GENOMIC DNA]</scope>
    <source>
        <strain evidence="3 4">DAOM 242723</strain>
    </source>
</reference>
<dbReference type="AlphaFoldDB" id="A0A101MEU0"/>
<comment type="caution">
    <text evidence="3">The sequence shown here is derived from an EMBL/GenBank/DDBJ whole genome shotgun (WGS) entry which is preliminary data.</text>
</comment>
<accession>A0A101MEU0</accession>
<sequence length="79" mass="9234">MNYLGMVELMIMIAYSLSSTSVYDIQRHTHMYLLLLLFSEKRLPTTLGRDVCINSRNPKMQNAARKTQQNKRGLSRQKE</sequence>
<feature type="compositionally biased region" description="Polar residues" evidence="1">
    <location>
        <begin position="56"/>
        <end position="72"/>
    </location>
</feature>
<proteinExistence type="predicted"/>
<feature type="signal peptide" evidence="2">
    <location>
        <begin position="1"/>
        <end position="18"/>
    </location>
</feature>
<evidence type="ECO:0008006" key="5">
    <source>
        <dbReference type="Google" id="ProtNLM"/>
    </source>
</evidence>
<feature type="chain" id="PRO_5007100566" description="Secreted protein" evidence="2">
    <location>
        <begin position="19"/>
        <end position="79"/>
    </location>
</feature>
<organism evidence="3 4">
    <name type="scientific">Penicillium freii</name>
    <dbReference type="NCBI Taxonomy" id="48697"/>
    <lineage>
        <taxon>Eukaryota</taxon>
        <taxon>Fungi</taxon>
        <taxon>Dikarya</taxon>
        <taxon>Ascomycota</taxon>
        <taxon>Pezizomycotina</taxon>
        <taxon>Eurotiomycetes</taxon>
        <taxon>Eurotiomycetidae</taxon>
        <taxon>Eurotiales</taxon>
        <taxon>Aspergillaceae</taxon>
        <taxon>Penicillium</taxon>
    </lineage>
</organism>
<evidence type="ECO:0000313" key="3">
    <source>
        <dbReference type="EMBL" id="KUM59296.1"/>
    </source>
</evidence>
<evidence type="ECO:0000313" key="4">
    <source>
        <dbReference type="Proteomes" id="UP000055045"/>
    </source>
</evidence>